<evidence type="ECO:0000256" key="7">
    <source>
        <dbReference type="ARBA" id="ARBA00023242"/>
    </source>
</evidence>
<dbReference type="GO" id="GO:0008180">
    <property type="term" value="C:COP9 signalosome"/>
    <property type="evidence" value="ECO:0007669"/>
    <property type="project" value="UniProtKB-KW"/>
</dbReference>
<proteinExistence type="inferred from homology"/>
<dbReference type="InterPro" id="IPR000717">
    <property type="entry name" value="PCI_dom"/>
</dbReference>
<dbReference type="GO" id="GO:0005737">
    <property type="term" value="C:cytoplasm"/>
    <property type="evidence" value="ECO:0007669"/>
    <property type="project" value="UniProtKB-SubCell"/>
</dbReference>
<organism evidence="10 11">
    <name type="scientific">Ephemerocybe angulata</name>
    <dbReference type="NCBI Taxonomy" id="980116"/>
    <lineage>
        <taxon>Eukaryota</taxon>
        <taxon>Fungi</taxon>
        <taxon>Dikarya</taxon>
        <taxon>Basidiomycota</taxon>
        <taxon>Agaricomycotina</taxon>
        <taxon>Agaricomycetes</taxon>
        <taxon>Agaricomycetidae</taxon>
        <taxon>Agaricales</taxon>
        <taxon>Agaricineae</taxon>
        <taxon>Psathyrellaceae</taxon>
        <taxon>Ephemerocybe</taxon>
    </lineage>
</organism>
<gene>
    <name evidence="10" type="ORF">D9611_013207</name>
</gene>
<name>A0A8H5BUC4_9AGAR</name>
<evidence type="ECO:0000256" key="6">
    <source>
        <dbReference type="ARBA" id="ARBA00022790"/>
    </source>
</evidence>
<dbReference type="InterPro" id="IPR050756">
    <property type="entry name" value="CSN3"/>
</dbReference>
<dbReference type="InterPro" id="IPR055089">
    <property type="entry name" value="COP9_N"/>
</dbReference>
<keyword evidence="11" id="KW-1185">Reference proteome</keyword>
<dbReference type="GO" id="GO:0006511">
    <property type="term" value="P:ubiquitin-dependent protein catabolic process"/>
    <property type="evidence" value="ECO:0007669"/>
    <property type="project" value="TreeGrafter"/>
</dbReference>
<protein>
    <recommendedName>
        <fullName evidence="4">COP9 signalosome complex subunit 3</fullName>
    </recommendedName>
</protein>
<sequence>MAPTDPTQVMDTILQQVTTADSLIAVANFLKNMNPKDLREAALASPLSTGQDPLLLLSIPQNTLTVLYILTARLGVNNGQAAPTFETLENFCRTFDPEQARLSPDRVTLLAKGIQRLAVSTNNPRSAILPLHFLVTRYAPDPSYLTTIHPIFTVTCLQATHPSAALPVLNNPITSIDTNLSDLTYNDNLIYHYTGGVALAMLKRWAEAEEFFEICVSAPGAVPAALQLEALKKLKLVQLIAKGKTAPLPKYTNQLLLRHFKATPYHQFVNAYPHNVEALREILSKERNLFQSEKNVGLLRQALDRAPRWALKKLTATYLSLNLADIGKAVRISDEGEVRALLLDMIESGDISAAISADGSVTFSDPPPQFTRAQVDEVLKNVQEQSELLDYLEKEMARSKDFLSKAIKGRDDTVGFIGADEDVFSQIAPHGAGIWGIDD</sequence>
<keyword evidence="5" id="KW-0963">Cytoplasm</keyword>
<dbReference type="PANTHER" id="PTHR10758:SF1">
    <property type="entry name" value="COP9 SIGNALOSOME COMPLEX SUBUNIT 3"/>
    <property type="match status" value="1"/>
</dbReference>
<dbReference type="EMBL" id="JAACJK010000121">
    <property type="protein sequence ID" value="KAF5329206.1"/>
    <property type="molecule type" value="Genomic_DNA"/>
</dbReference>
<dbReference type="Pfam" id="PF01399">
    <property type="entry name" value="PCI"/>
    <property type="match status" value="1"/>
</dbReference>
<comment type="similarity">
    <text evidence="3">Belongs to the CSN3 family.</text>
</comment>
<feature type="domain" description="COP9 signalosome complex subunit 3 N-terminal helical repeats" evidence="9">
    <location>
        <begin position="54"/>
        <end position="255"/>
    </location>
</feature>
<comment type="caution">
    <text evidence="10">The sequence shown here is derived from an EMBL/GenBank/DDBJ whole genome shotgun (WGS) entry which is preliminary data.</text>
</comment>
<evidence type="ECO:0000259" key="8">
    <source>
        <dbReference type="Pfam" id="PF01399"/>
    </source>
</evidence>
<keyword evidence="6" id="KW-0736">Signalosome</keyword>
<feature type="domain" description="PCI" evidence="8">
    <location>
        <begin position="286"/>
        <end position="356"/>
    </location>
</feature>
<evidence type="ECO:0000256" key="1">
    <source>
        <dbReference type="ARBA" id="ARBA00004123"/>
    </source>
</evidence>
<dbReference type="AlphaFoldDB" id="A0A8H5BUC4"/>
<dbReference type="OrthoDB" id="29061at2759"/>
<comment type="subcellular location">
    <subcellularLocation>
        <location evidence="2">Cytoplasm</location>
    </subcellularLocation>
    <subcellularLocation>
        <location evidence="1">Nucleus</location>
    </subcellularLocation>
</comment>
<evidence type="ECO:0000313" key="11">
    <source>
        <dbReference type="Proteomes" id="UP000541558"/>
    </source>
</evidence>
<evidence type="ECO:0000313" key="10">
    <source>
        <dbReference type="EMBL" id="KAF5329206.1"/>
    </source>
</evidence>
<keyword evidence="7" id="KW-0539">Nucleus</keyword>
<evidence type="ECO:0000256" key="4">
    <source>
        <dbReference type="ARBA" id="ARBA00014878"/>
    </source>
</evidence>
<accession>A0A8H5BUC4</accession>
<evidence type="ECO:0000256" key="3">
    <source>
        <dbReference type="ARBA" id="ARBA00007084"/>
    </source>
</evidence>
<reference evidence="10 11" key="1">
    <citation type="journal article" date="2020" name="ISME J.">
        <title>Uncovering the hidden diversity of litter-decomposition mechanisms in mushroom-forming fungi.</title>
        <authorList>
            <person name="Floudas D."/>
            <person name="Bentzer J."/>
            <person name="Ahren D."/>
            <person name="Johansson T."/>
            <person name="Persson P."/>
            <person name="Tunlid A."/>
        </authorList>
    </citation>
    <scope>NUCLEOTIDE SEQUENCE [LARGE SCALE GENOMIC DNA]</scope>
    <source>
        <strain evidence="10 11">CBS 175.51</strain>
    </source>
</reference>
<dbReference type="Pfam" id="PF22788">
    <property type="entry name" value="COP9_hel_rpt"/>
    <property type="match status" value="1"/>
</dbReference>
<evidence type="ECO:0000259" key="9">
    <source>
        <dbReference type="Pfam" id="PF22788"/>
    </source>
</evidence>
<evidence type="ECO:0000256" key="2">
    <source>
        <dbReference type="ARBA" id="ARBA00004496"/>
    </source>
</evidence>
<evidence type="ECO:0000256" key="5">
    <source>
        <dbReference type="ARBA" id="ARBA00022490"/>
    </source>
</evidence>
<dbReference type="PANTHER" id="PTHR10758">
    <property type="entry name" value="26S PROTEASOME NON-ATPASE REGULATORY SUBUNIT 3/COP9 SIGNALOSOME COMPLEX SUBUNIT 3"/>
    <property type="match status" value="1"/>
</dbReference>
<dbReference type="Proteomes" id="UP000541558">
    <property type="component" value="Unassembled WGS sequence"/>
</dbReference>